<dbReference type="Proteomes" id="UP001172708">
    <property type="component" value="Unassembled WGS sequence"/>
</dbReference>
<dbReference type="SMART" id="SM00460">
    <property type="entry name" value="TGc"/>
    <property type="match status" value="1"/>
</dbReference>
<sequence>MRRDVTSSLSLSASGPARLVLSIAVADKERAEESLVVTQGGRELAITELSDEHGTRLHTCDVSGGGVEVNYRATVHGRSEPAQVTEMDLIEYLRPSRYCESDTLTPTAVAEAGGRSGLDLVSFVGSWVGTQLAYISGSSRPTDGAAETYMTRRGVCRDFAHLVVAMLRAMDVPARLVSVYAPGLSPMDFHAVAEALVDGEWWAVDATTLAPRQTMVRIATGRDAADTAFLTTIGEPLDLESMEVTATADALPTDDVRELVRLG</sequence>
<dbReference type="Gene3D" id="2.60.40.2250">
    <property type="match status" value="1"/>
</dbReference>
<dbReference type="InterPro" id="IPR038765">
    <property type="entry name" value="Papain-like_cys_pep_sf"/>
</dbReference>
<dbReference type="RefSeq" id="WP_301141373.1">
    <property type="nucleotide sequence ID" value="NZ_JAUHQA010000001.1"/>
</dbReference>
<dbReference type="PANTHER" id="PTHR33490:SF12">
    <property type="entry name" value="BLL5557 PROTEIN"/>
    <property type="match status" value="1"/>
</dbReference>
<organism evidence="2 3">
    <name type="scientific">Demequina muriae</name>
    <dbReference type="NCBI Taxonomy" id="3051664"/>
    <lineage>
        <taxon>Bacteria</taxon>
        <taxon>Bacillati</taxon>
        <taxon>Actinomycetota</taxon>
        <taxon>Actinomycetes</taxon>
        <taxon>Micrococcales</taxon>
        <taxon>Demequinaceae</taxon>
        <taxon>Demequina</taxon>
    </lineage>
</organism>
<dbReference type="EMBL" id="JAUHQA010000001">
    <property type="protein sequence ID" value="MDN4480091.1"/>
    <property type="molecule type" value="Genomic_DNA"/>
</dbReference>
<dbReference type="Pfam" id="PF01841">
    <property type="entry name" value="Transglut_core"/>
    <property type="match status" value="1"/>
</dbReference>
<evidence type="ECO:0000313" key="2">
    <source>
        <dbReference type="EMBL" id="MDN4480091.1"/>
    </source>
</evidence>
<reference evidence="2" key="1">
    <citation type="submission" date="2023-06" db="EMBL/GenBank/DDBJ databases">
        <title>Egi l300058.</title>
        <authorList>
            <person name="Gao L."/>
            <person name="Fang B.-Z."/>
            <person name="Li W.-J."/>
        </authorList>
    </citation>
    <scope>NUCLEOTIDE SEQUENCE</scope>
    <source>
        <strain evidence="2">EGI L300058</strain>
    </source>
</reference>
<evidence type="ECO:0000259" key="1">
    <source>
        <dbReference type="SMART" id="SM00460"/>
    </source>
</evidence>
<dbReference type="InterPro" id="IPR002931">
    <property type="entry name" value="Transglutaminase-like"/>
</dbReference>
<accession>A0ABT8GGM1</accession>
<dbReference type="SUPFAM" id="SSF54001">
    <property type="entry name" value="Cysteine proteinases"/>
    <property type="match status" value="1"/>
</dbReference>
<evidence type="ECO:0000313" key="3">
    <source>
        <dbReference type="Proteomes" id="UP001172708"/>
    </source>
</evidence>
<name>A0ABT8GGM1_9MICO</name>
<protein>
    <submittedName>
        <fullName evidence="2">Transglutaminase family protein</fullName>
    </submittedName>
</protein>
<feature type="domain" description="Transglutaminase-like" evidence="1">
    <location>
        <begin position="148"/>
        <end position="208"/>
    </location>
</feature>
<comment type="caution">
    <text evidence="2">The sequence shown here is derived from an EMBL/GenBank/DDBJ whole genome shotgun (WGS) entry which is preliminary data.</text>
</comment>
<dbReference type="PANTHER" id="PTHR33490">
    <property type="entry name" value="BLR5614 PROTEIN-RELATED"/>
    <property type="match status" value="1"/>
</dbReference>
<gene>
    <name evidence="2" type="ORF">QQX02_04025</name>
</gene>
<dbReference type="Gene3D" id="3.10.620.30">
    <property type="match status" value="1"/>
</dbReference>
<keyword evidence="3" id="KW-1185">Reference proteome</keyword>
<proteinExistence type="predicted"/>